<keyword evidence="2" id="KW-0067">ATP-binding</keyword>
<dbReference type="Gene3D" id="3.30.70.1230">
    <property type="entry name" value="Nucleotide cyclase"/>
    <property type="match status" value="2"/>
</dbReference>
<sequence length="508" mass="55564">MPTHPLTLLEPRLRSLLPAMLYASVWVEPIPERLIQVFEHLRTLRRMLGDYVPRFVAETPPTPGIARSAWQEGTLMFTDLAGFTSLMDAHGDAQATDQVLNVLNTYFAQMVEIISKSGGNLLEWTGDAMLVQFPADGERNHTALAVRAGLRMQRAMTQFHQLTTPQGVISLGMRIGLHRGRFIAADIGTPKRMEYVLLGEAVQTTKYAEGAGEVGRVCLSQAAQTAIAGLYRCEPLADGYALVCDDLAEQTLGEYDIAPTKRRQAGGFLLDRSVEALVREIEEMLTAIEPLASFLPLSVLGLLVETAAQRKVPPQWLKLPVIYMNLSGISDAPEYLDPAEEPLLITAYSRIFALINAAVETTGGMLKNVTYDKSGSNILIHFGVTGAHVDDALRAARTALTIQRLVEQSPALAFRNYQQRIGCKIGLAYGPAFAAEIGEPRGRREFNLLGDVVNTAARLMAAAELDQILLEPGLQQLIHTQLRCVDLGTINLKGKVSPTPIFSLHSAE</sequence>
<dbReference type="PANTHER" id="PTHR16305:SF35">
    <property type="entry name" value="TRANSCRIPTIONAL ACTIVATOR DOMAIN"/>
    <property type="match status" value="1"/>
</dbReference>
<dbReference type="PATRIC" id="fig|70996.4.peg.4851"/>
<dbReference type="Proteomes" id="UP000050277">
    <property type="component" value="Unassembled WGS sequence"/>
</dbReference>
<evidence type="ECO:0000313" key="4">
    <source>
        <dbReference type="EMBL" id="KPL90432.1"/>
    </source>
</evidence>
<dbReference type="GO" id="GO:0005737">
    <property type="term" value="C:cytoplasm"/>
    <property type="evidence" value="ECO:0007669"/>
    <property type="project" value="TreeGrafter"/>
</dbReference>
<dbReference type="InterPro" id="IPR029787">
    <property type="entry name" value="Nucleotide_cyclase"/>
</dbReference>
<reference evidence="4 5" key="1">
    <citation type="submission" date="2015-07" db="EMBL/GenBank/DDBJ databases">
        <title>Whole genome sequence of Herpetosiphon geysericola DSM 7119.</title>
        <authorList>
            <person name="Hemp J."/>
            <person name="Ward L.M."/>
            <person name="Pace L.A."/>
            <person name="Fischer W.W."/>
        </authorList>
    </citation>
    <scope>NUCLEOTIDE SEQUENCE [LARGE SCALE GENOMIC DNA]</scope>
    <source>
        <strain evidence="4 5">DSM 7119</strain>
    </source>
</reference>
<dbReference type="InterPro" id="IPR001054">
    <property type="entry name" value="A/G_cyclase"/>
</dbReference>
<evidence type="ECO:0000259" key="3">
    <source>
        <dbReference type="PROSITE" id="PS50125"/>
    </source>
</evidence>
<dbReference type="GO" id="GO:0009190">
    <property type="term" value="P:cyclic nucleotide biosynthetic process"/>
    <property type="evidence" value="ECO:0007669"/>
    <property type="project" value="InterPro"/>
</dbReference>
<feature type="domain" description="Guanylate cyclase" evidence="3">
    <location>
        <begin position="74"/>
        <end position="209"/>
    </location>
</feature>
<evidence type="ECO:0000256" key="1">
    <source>
        <dbReference type="ARBA" id="ARBA00022741"/>
    </source>
</evidence>
<dbReference type="GO" id="GO:0035556">
    <property type="term" value="P:intracellular signal transduction"/>
    <property type="evidence" value="ECO:0007669"/>
    <property type="project" value="InterPro"/>
</dbReference>
<dbReference type="RefSeq" id="WP_054533805.1">
    <property type="nucleotide sequence ID" value="NZ_LGKP01000012.1"/>
</dbReference>
<accession>A0A0P6YIQ5</accession>
<evidence type="ECO:0000256" key="2">
    <source>
        <dbReference type="ARBA" id="ARBA00022840"/>
    </source>
</evidence>
<feature type="domain" description="Guanylate cyclase" evidence="3">
    <location>
        <begin position="320"/>
        <end position="460"/>
    </location>
</feature>
<comment type="caution">
    <text evidence="4">The sequence shown here is derived from an EMBL/GenBank/DDBJ whole genome shotgun (WGS) entry which is preliminary data.</text>
</comment>
<keyword evidence="1" id="KW-0547">Nucleotide-binding</keyword>
<dbReference type="PROSITE" id="PS50125">
    <property type="entry name" value="GUANYLATE_CYCLASE_2"/>
    <property type="match status" value="2"/>
</dbReference>
<gene>
    <name evidence="4" type="ORF">SE18_07455</name>
</gene>
<dbReference type="SMART" id="SM00044">
    <property type="entry name" value="CYCc"/>
    <property type="match status" value="1"/>
</dbReference>
<dbReference type="GO" id="GO:0005524">
    <property type="term" value="F:ATP binding"/>
    <property type="evidence" value="ECO:0007669"/>
    <property type="project" value="UniProtKB-KW"/>
</dbReference>
<proteinExistence type="predicted"/>
<name>A0A0P6YIQ5_9CHLR</name>
<dbReference type="CDD" id="cd07302">
    <property type="entry name" value="CHD"/>
    <property type="match status" value="2"/>
</dbReference>
<organism evidence="4 5">
    <name type="scientific">Herpetosiphon geysericola</name>
    <dbReference type="NCBI Taxonomy" id="70996"/>
    <lineage>
        <taxon>Bacteria</taxon>
        <taxon>Bacillati</taxon>
        <taxon>Chloroflexota</taxon>
        <taxon>Chloroflexia</taxon>
        <taxon>Herpetosiphonales</taxon>
        <taxon>Herpetosiphonaceae</taxon>
        <taxon>Herpetosiphon</taxon>
    </lineage>
</organism>
<dbReference type="OrthoDB" id="9801651at2"/>
<evidence type="ECO:0000313" key="5">
    <source>
        <dbReference type="Proteomes" id="UP000050277"/>
    </source>
</evidence>
<dbReference type="Pfam" id="PF00211">
    <property type="entry name" value="Guanylate_cyc"/>
    <property type="match status" value="2"/>
</dbReference>
<dbReference type="STRING" id="70996.SE18_07455"/>
<dbReference type="AlphaFoldDB" id="A0A0P6YIQ5"/>
<dbReference type="PANTHER" id="PTHR16305">
    <property type="entry name" value="TESTICULAR SOLUBLE ADENYLYL CYCLASE"/>
    <property type="match status" value="1"/>
</dbReference>
<dbReference type="EMBL" id="LGKP01000012">
    <property type="protein sequence ID" value="KPL90432.1"/>
    <property type="molecule type" value="Genomic_DNA"/>
</dbReference>
<dbReference type="SUPFAM" id="SSF55073">
    <property type="entry name" value="Nucleotide cyclase"/>
    <property type="match status" value="2"/>
</dbReference>
<protein>
    <submittedName>
        <fullName evidence="4">Guanylate cyclase</fullName>
    </submittedName>
</protein>
<keyword evidence="5" id="KW-1185">Reference proteome</keyword>
<dbReference type="GO" id="GO:0004016">
    <property type="term" value="F:adenylate cyclase activity"/>
    <property type="evidence" value="ECO:0007669"/>
    <property type="project" value="TreeGrafter"/>
</dbReference>